<dbReference type="InterPro" id="IPR005475">
    <property type="entry name" value="Transketolase-like_Pyr-bd"/>
</dbReference>
<dbReference type="Gene3D" id="3.40.50.970">
    <property type="match status" value="1"/>
</dbReference>
<dbReference type="InterPro" id="IPR051157">
    <property type="entry name" value="PDH/Transketolase"/>
</dbReference>
<dbReference type="Gene3D" id="3.40.50.920">
    <property type="match status" value="1"/>
</dbReference>
<gene>
    <name evidence="2" type="ORF">Q6348_14995</name>
</gene>
<dbReference type="SUPFAM" id="SSF52518">
    <property type="entry name" value="Thiamin diphosphate-binding fold (THDP-binding)"/>
    <property type="match status" value="1"/>
</dbReference>
<dbReference type="Pfam" id="PF02779">
    <property type="entry name" value="Transket_pyr"/>
    <property type="match status" value="1"/>
</dbReference>
<evidence type="ECO:0000313" key="3">
    <source>
        <dbReference type="Proteomes" id="UP001232536"/>
    </source>
</evidence>
<dbReference type="EMBL" id="JAUQYP010000002">
    <property type="protein sequence ID" value="MDO8108502.1"/>
    <property type="molecule type" value="Genomic_DNA"/>
</dbReference>
<dbReference type="CDD" id="cd07033">
    <property type="entry name" value="TPP_PYR_DXS_TK_like"/>
    <property type="match status" value="1"/>
</dbReference>
<name>A0ABT9DCA2_9CELL</name>
<dbReference type="PANTHER" id="PTHR43825:SF5">
    <property type="entry name" value="HYPOTHETICAL TRANSKETOLASE FAMILY PROTEIN"/>
    <property type="match status" value="1"/>
</dbReference>
<proteinExistence type="predicted"/>
<keyword evidence="3" id="KW-1185">Reference proteome</keyword>
<protein>
    <submittedName>
        <fullName evidence="2">Transketolase C-terminal domain-containing protein</fullName>
    </submittedName>
</protein>
<evidence type="ECO:0000259" key="1">
    <source>
        <dbReference type="SMART" id="SM00861"/>
    </source>
</evidence>
<dbReference type="Pfam" id="PF02780">
    <property type="entry name" value="Transketolase_C"/>
    <property type="match status" value="1"/>
</dbReference>
<dbReference type="RefSeq" id="WP_304602199.1">
    <property type="nucleotide sequence ID" value="NZ_JAUQYP010000002.1"/>
</dbReference>
<feature type="domain" description="Transketolase-like pyrimidine-binding" evidence="1">
    <location>
        <begin position="1"/>
        <end position="163"/>
    </location>
</feature>
<organism evidence="2 3">
    <name type="scientific">Actinotalea lenta</name>
    <dbReference type="NCBI Taxonomy" id="3064654"/>
    <lineage>
        <taxon>Bacteria</taxon>
        <taxon>Bacillati</taxon>
        <taxon>Actinomycetota</taxon>
        <taxon>Actinomycetes</taxon>
        <taxon>Micrococcales</taxon>
        <taxon>Cellulomonadaceae</taxon>
        <taxon>Actinotalea</taxon>
    </lineage>
</organism>
<dbReference type="SMART" id="SM00861">
    <property type="entry name" value="Transket_pyr"/>
    <property type="match status" value="1"/>
</dbReference>
<reference evidence="2 3" key="1">
    <citation type="submission" date="2023-07" db="EMBL/GenBank/DDBJ databases">
        <title>Description of novel actinomycetes strains, isolated from tidal flat sediment.</title>
        <authorList>
            <person name="Lu C."/>
        </authorList>
    </citation>
    <scope>NUCLEOTIDE SEQUENCE [LARGE SCALE GENOMIC DNA]</scope>
    <source>
        <strain evidence="2 3">SYSU T00b441</strain>
    </source>
</reference>
<dbReference type="PANTHER" id="PTHR43825">
    <property type="entry name" value="PYRUVATE DEHYDROGENASE E1 COMPONENT"/>
    <property type="match status" value="1"/>
</dbReference>
<dbReference type="InterPro" id="IPR009014">
    <property type="entry name" value="Transketo_C/PFOR_II"/>
</dbReference>
<dbReference type="Proteomes" id="UP001232536">
    <property type="component" value="Unassembled WGS sequence"/>
</dbReference>
<evidence type="ECO:0000313" key="2">
    <source>
        <dbReference type="EMBL" id="MDO8108502.1"/>
    </source>
</evidence>
<sequence>MRDAFLDELSALAREDDRVFLIVGDLGFSVIEDFAAEFPDRFLNVGVAEQTMIGVAAGLAASGYRVFVYSIGNFPTMRCLEQIRNDVCYHERSVTVVAVGAGFSYGPMGYTHHAIEDVAVMRALPRMTVLSPADAVEARVLTRYAAGLEGPCYLRLGKNGEPRLHQAPLDVDEAVGGQVLCEGDDVTVLATGSIASLAVEAADLLRGRGIAARVVSVPVIEPLPESVLDQARGTAGIVTLEEHSARGGLGSAVLETAARMRMTLPVTVMGTDDSALGRHVGTTAYMRAMNGLTVQSVADAAASLARADGPSNLSPGSPRA</sequence>
<accession>A0ABT9DCA2</accession>
<dbReference type="SUPFAM" id="SSF52922">
    <property type="entry name" value="TK C-terminal domain-like"/>
    <property type="match status" value="1"/>
</dbReference>
<dbReference type="InterPro" id="IPR029061">
    <property type="entry name" value="THDP-binding"/>
</dbReference>
<dbReference type="InterPro" id="IPR033248">
    <property type="entry name" value="Transketolase_C"/>
</dbReference>
<comment type="caution">
    <text evidence="2">The sequence shown here is derived from an EMBL/GenBank/DDBJ whole genome shotgun (WGS) entry which is preliminary data.</text>
</comment>